<dbReference type="EMBL" id="MSCN01000001">
    <property type="protein sequence ID" value="PQJ80368.1"/>
    <property type="molecule type" value="Genomic_DNA"/>
</dbReference>
<accession>A0A2S7WRZ5</accession>
<protein>
    <submittedName>
        <fullName evidence="1">Uncharacterized protein</fullName>
    </submittedName>
</protein>
<gene>
    <name evidence="1" type="ORF">BTO18_14815</name>
</gene>
<evidence type="ECO:0000313" key="2">
    <source>
        <dbReference type="Proteomes" id="UP000238882"/>
    </source>
</evidence>
<organism evidence="1 2">
    <name type="scientific">Polaribacter porphyrae</name>
    <dbReference type="NCBI Taxonomy" id="1137780"/>
    <lineage>
        <taxon>Bacteria</taxon>
        <taxon>Pseudomonadati</taxon>
        <taxon>Bacteroidota</taxon>
        <taxon>Flavobacteriia</taxon>
        <taxon>Flavobacteriales</taxon>
        <taxon>Flavobacteriaceae</taxon>
    </lineage>
</organism>
<dbReference type="Proteomes" id="UP000238882">
    <property type="component" value="Unassembled WGS sequence"/>
</dbReference>
<dbReference type="AlphaFoldDB" id="A0A2S7WRZ5"/>
<keyword evidence="2" id="KW-1185">Reference proteome</keyword>
<proteinExistence type="predicted"/>
<name>A0A2S7WRZ5_9FLAO</name>
<reference evidence="1 2" key="1">
    <citation type="submission" date="2016-12" db="EMBL/GenBank/DDBJ databases">
        <title>Trade-off between light-utilization and light-protection in marine flavobacteria.</title>
        <authorList>
            <person name="Kumagai Y."/>
            <person name="Yoshizawa S."/>
            <person name="Kogure K."/>
            <person name="Iwasaki W."/>
        </authorList>
    </citation>
    <scope>NUCLEOTIDE SEQUENCE [LARGE SCALE GENOMIC DNA]</scope>
    <source>
        <strain evidence="1 2">NBRC 108759</strain>
    </source>
</reference>
<evidence type="ECO:0000313" key="1">
    <source>
        <dbReference type="EMBL" id="PQJ80368.1"/>
    </source>
</evidence>
<comment type="caution">
    <text evidence="1">The sequence shown here is derived from an EMBL/GenBank/DDBJ whole genome shotgun (WGS) entry which is preliminary data.</text>
</comment>
<sequence>MVQGIHSQNKVTYNKMERDYQRILKTLNKAVQIKNNGGVIDIDRVVTKLKKIKTKDSSFDTSEADKIVASFNANTFDYESWRKLSSTISTYSKDRGLNVFLDDRLLKDAKKINLKEIQSILEKKKNEGELDFQSKTIDKVISEFPEYLKSGGIFDLFMTQLDQTVARSGSSNPMVTTKKAKKLKQRAEALYAFVGLDNTDVKAIIKAIDKVIDSSQSEMSSAITGAFHKENLGKVVLSSKPLKIGSENISDIKRVFKTGEPIYGTVYFGRTLKDLFKTANFTKNGVTNFNLRFFKENGYPLLGQAEKWEIDSYAFHDDITVHRNNLGQSYIQFILLPKSPSELTQYAKVHNYTPVIFMRALASLPAREVKLKMKFDHVDYSGFNQEFETEFKIDLSQGKGPDFYEKEQNKLIDKYIEDNELPSAGINNTSLEQQMMAHMNSKGWQETFVDAIIEQRDWTIEYELGKPVRKIINAFMVAKHPDGYCFYHNYGFESRPTGSGWSSPQYRSSGSRTRILCSKIKH</sequence>